<gene>
    <name evidence="1" type="ORF">E5329_10770</name>
</gene>
<protein>
    <submittedName>
        <fullName evidence="1">Uncharacterized protein</fullName>
    </submittedName>
</protein>
<sequence>MKVTSYSAGGVAAGGMKGIISTNSARRRTGIPKKSNQNNVKKKNVNYNPREIRSALSRVKKSQSAGQVLAQAKGKLANLLKAKGTGQFKEAELAAAIIHAKRMVRCAKMKTQNLKQEEQLQRKHEKEAKAEEQQQKNEIKLRVKQKEQHLKQKAKSEKTQKLQKQKRQQMELMQRRRIHRNMEHGKMEEADLEYKKNMSNAASSSESVNYEPSYIPLEGIEVQLSEDGIELTEAQIEAQIEQQIEMMIAAELAGSAGMSDLAGVTMPDSAGADMGGGDIPVIDIAIG</sequence>
<reference evidence="1" key="1">
    <citation type="submission" date="2019-04" db="EMBL/GenBank/DDBJ databases">
        <title>Microbes associate with the intestines of laboratory mice.</title>
        <authorList>
            <person name="Navarre W."/>
            <person name="Wong E."/>
            <person name="Huang K."/>
            <person name="Tropini C."/>
            <person name="Ng K."/>
            <person name="Yu B."/>
        </authorList>
    </citation>
    <scope>NUCLEOTIDE SEQUENCE</scope>
    <source>
        <strain evidence="1">NM01_1-7b</strain>
    </source>
</reference>
<evidence type="ECO:0000313" key="2">
    <source>
        <dbReference type="Proteomes" id="UP000304953"/>
    </source>
</evidence>
<accession>A0AC61RWR7</accession>
<dbReference type="Proteomes" id="UP000304953">
    <property type="component" value="Unassembled WGS sequence"/>
</dbReference>
<comment type="caution">
    <text evidence="1">The sequence shown here is derived from an EMBL/GenBank/DDBJ whole genome shotgun (WGS) entry which is preliminary data.</text>
</comment>
<proteinExistence type="predicted"/>
<dbReference type="EMBL" id="SRYA01000018">
    <property type="protein sequence ID" value="TGY96320.1"/>
    <property type="molecule type" value="Genomic_DNA"/>
</dbReference>
<name>A0AC61RWR7_9FIRM</name>
<keyword evidence="2" id="KW-1185">Reference proteome</keyword>
<evidence type="ECO:0000313" key="1">
    <source>
        <dbReference type="EMBL" id="TGY96320.1"/>
    </source>
</evidence>
<organism evidence="1 2">
    <name type="scientific">Petralouisia muris</name>
    <dbReference type="NCBI Taxonomy" id="3032872"/>
    <lineage>
        <taxon>Bacteria</taxon>
        <taxon>Bacillati</taxon>
        <taxon>Bacillota</taxon>
        <taxon>Clostridia</taxon>
        <taxon>Lachnospirales</taxon>
        <taxon>Lachnospiraceae</taxon>
        <taxon>Petralouisia</taxon>
    </lineage>
</organism>